<evidence type="ECO:0000256" key="1">
    <source>
        <dbReference type="SAM" id="MobiDB-lite"/>
    </source>
</evidence>
<dbReference type="Proteomes" id="UP001299970">
    <property type="component" value="Unassembled WGS sequence"/>
</dbReference>
<feature type="compositionally biased region" description="Polar residues" evidence="1">
    <location>
        <begin position="20"/>
        <end position="33"/>
    </location>
</feature>
<accession>A0ABS9TU77</accession>
<feature type="region of interest" description="Disordered" evidence="1">
    <location>
        <begin position="1"/>
        <end position="37"/>
    </location>
</feature>
<organism evidence="2 3">
    <name type="scientific">Pseudonocardia alaniniphila</name>
    <dbReference type="NCBI Taxonomy" id="75291"/>
    <lineage>
        <taxon>Bacteria</taxon>
        <taxon>Bacillati</taxon>
        <taxon>Actinomycetota</taxon>
        <taxon>Actinomycetes</taxon>
        <taxon>Pseudonocardiales</taxon>
        <taxon>Pseudonocardiaceae</taxon>
        <taxon>Pseudonocardia</taxon>
    </lineage>
</organism>
<comment type="caution">
    <text evidence="2">The sequence shown here is derived from an EMBL/GenBank/DDBJ whole genome shotgun (WGS) entry which is preliminary data.</text>
</comment>
<proteinExistence type="predicted"/>
<reference evidence="2 3" key="1">
    <citation type="submission" date="2022-03" db="EMBL/GenBank/DDBJ databases">
        <title>Pseudonocardia alaer sp. nov., a novel actinomycete isolated from reed forest soil.</title>
        <authorList>
            <person name="Wang L."/>
        </authorList>
    </citation>
    <scope>NUCLEOTIDE SEQUENCE [LARGE SCALE GENOMIC DNA]</scope>
    <source>
        <strain evidence="2 3">Y-16303</strain>
    </source>
</reference>
<name>A0ABS9TU77_9PSEU</name>
<sequence length="135" mass="14742">MGCHYPFGDVGPPGQRKSMSDPTKSGTTGTVSQKGLMVDQEGMISANGRDGVVEKRSTLPSLWMSLVVERACTEIWRAWEEKNDVTELHVNPAVYDAVALARPGEVGRGYPLMLLGLELIPDKAVQIYEPVVIRS</sequence>
<dbReference type="RefSeq" id="WP_241042940.1">
    <property type="nucleotide sequence ID" value="NZ_BAAAJF010000002.1"/>
</dbReference>
<evidence type="ECO:0000313" key="3">
    <source>
        <dbReference type="Proteomes" id="UP001299970"/>
    </source>
</evidence>
<keyword evidence="3" id="KW-1185">Reference proteome</keyword>
<evidence type="ECO:0000313" key="2">
    <source>
        <dbReference type="EMBL" id="MCH6172127.1"/>
    </source>
</evidence>
<dbReference type="EMBL" id="JAKXMK010000057">
    <property type="protein sequence ID" value="MCH6172127.1"/>
    <property type="molecule type" value="Genomic_DNA"/>
</dbReference>
<protein>
    <submittedName>
        <fullName evidence="2">Uncharacterized protein</fullName>
    </submittedName>
</protein>
<gene>
    <name evidence="2" type="ORF">MMF94_41150</name>
</gene>